<name>A0A397W8Z3_9GLOM</name>
<proteinExistence type="predicted"/>
<keyword evidence="1" id="KW-1133">Transmembrane helix</keyword>
<evidence type="ECO:0000313" key="3">
    <source>
        <dbReference type="Proteomes" id="UP000266673"/>
    </source>
</evidence>
<reference evidence="2 3" key="1">
    <citation type="submission" date="2018-06" db="EMBL/GenBank/DDBJ databases">
        <title>Comparative genomics reveals the genomic features of Rhizophagus irregularis, R. cerebriforme, R. diaphanum and Gigaspora rosea, and their symbiotic lifestyle signature.</title>
        <authorList>
            <person name="Morin E."/>
            <person name="San Clemente H."/>
            <person name="Chen E.C.H."/>
            <person name="De La Providencia I."/>
            <person name="Hainaut M."/>
            <person name="Kuo A."/>
            <person name="Kohler A."/>
            <person name="Murat C."/>
            <person name="Tang N."/>
            <person name="Roy S."/>
            <person name="Loubradou J."/>
            <person name="Henrissat B."/>
            <person name="Grigoriev I.V."/>
            <person name="Corradi N."/>
            <person name="Roux C."/>
            <person name="Martin F.M."/>
        </authorList>
    </citation>
    <scope>NUCLEOTIDE SEQUENCE [LARGE SCALE GENOMIC DNA]</scope>
    <source>
        <strain evidence="2 3">DAOM 194757</strain>
    </source>
</reference>
<accession>A0A397W8Z3</accession>
<feature type="transmembrane region" description="Helical" evidence="1">
    <location>
        <begin position="39"/>
        <end position="65"/>
    </location>
</feature>
<evidence type="ECO:0008006" key="4">
    <source>
        <dbReference type="Google" id="ProtNLM"/>
    </source>
</evidence>
<organism evidence="2 3">
    <name type="scientific">Gigaspora rosea</name>
    <dbReference type="NCBI Taxonomy" id="44941"/>
    <lineage>
        <taxon>Eukaryota</taxon>
        <taxon>Fungi</taxon>
        <taxon>Fungi incertae sedis</taxon>
        <taxon>Mucoromycota</taxon>
        <taxon>Glomeromycotina</taxon>
        <taxon>Glomeromycetes</taxon>
        <taxon>Diversisporales</taxon>
        <taxon>Gigasporaceae</taxon>
        <taxon>Gigaspora</taxon>
    </lineage>
</organism>
<keyword evidence="1" id="KW-0812">Transmembrane</keyword>
<keyword evidence="3" id="KW-1185">Reference proteome</keyword>
<dbReference type="Proteomes" id="UP000266673">
    <property type="component" value="Unassembled WGS sequence"/>
</dbReference>
<feature type="transmembrane region" description="Helical" evidence="1">
    <location>
        <begin position="7"/>
        <end position="33"/>
    </location>
</feature>
<protein>
    <recommendedName>
        <fullName evidence="4">Transmembrane protein</fullName>
    </recommendedName>
</protein>
<gene>
    <name evidence="2" type="ORF">C2G38_2151604</name>
</gene>
<sequence>MSCVVALGNFVIGIVILGGAVTSGGFVAVGSVAANCCGFYYWCFGSSLVLVIYFARIVRLVLVFYSDTGGFDGLRLD</sequence>
<keyword evidence="1" id="KW-0472">Membrane</keyword>
<comment type="caution">
    <text evidence="2">The sequence shown here is derived from an EMBL/GenBank/DDBJ whole genome shotgun (WGS) entry which is preliminary data.</text>
</comment>
<dbReference type="AlphaFoldDB" id="A0A397W8Z3"/>
<evidence type="ECO:0000313" key="2">
    <source>
        <dbReference type="EMBL" id="RIB30828.1"/>
    </source>
</evidence>
<dbReference type="EMBL" id="QKWP01000004">
    <property type="protein sequence ID" value="RIB30828.1"/>
    <property type="molecule type" value="Genomic_DNA"/>
</dbReference>
<evidence type="ECO:0000256" key="1">
    <source>
        <dbReference type="SAM" id="Phobius"/>
    </source>
</evidence>